<accession>A0ABV4URJ6</accession>
<keyword evidence="2" id="KW-1185">Reference proteome</keyword>
<comment type="caution">
    <text evidence="1">The sequence shown here is derived from an EMBL/GenBank/DDBJ whole genome shotgun (WGS) entry which is preliminary data.</text>
</comment>
<protein>
    <recommendedName>
        <fullName evidence="3">Helicase associated domain-containing protein</fullName>
    </recommendedName>
</protein>
<gene>
    <name evidence="1" type="ORF">ACETWP_17045</name>
</gene>
<evidence type="ECO:0008006" key="3">
    <source>
        <dbReference type="Google" id="ProtNLM"/>
    </source>
</evidence>
<dbReference type="RefSeq" id="WP_373973485.1">
    <property type="nucleotide sequence ID" value="NZ_JBHDLJ010000021.1"/>
</dbReference>
<name>A0ABV4URJ6_9MICC</name>
<dbReference type="Gene3D" id="6.10.140.530">
    <property type="match status" value="1"/>
</dbReference>
<sequence>MALHPVEAAPAPARHITLDTAWMARLSDVDAFVRDAGRLPGGATGDPAERRLFRWLENQLRRQRSGGMTASEDQLLRSTLNDLLPAPRRARSWESMAREIEEFAREYRRLPRVSGPGTPGEKRLAAWMGAQVCSRGNGSLSTRQEWVLDQLLRDRADDPVRSHRTTPAAAVVSP</sequence>
<dbReference type="EMBL" id="JBHDLJ010000021">
    <property type="protein sequence ID" value="MFB0836299.1"/>
    <property type="molecule type" value="Genomic_DNA"/>
</dbReference>
<reference evidence="1 2" key="1">
    <citation type="submission" date="2024-09" db="EMBL/GenBank/DDBJ databases">
        <authorList>
            <person name="Salinas-Garcia M.A."/>
            <person name="Prieme A."/>
        </authorList>
    </citation>
    <scope>NUCLEOTIDE SEQUENCE [LARGE SCALE GENOMIC DNA]</scope>
    <source>
        <strain evidence="1 2">DSM 21081</strain>
    </source>
</reference>
<proteinExistence type="predicted"/>
<evidence type="ECO:0000313" key="1">
    <source>
        <dbReference type="EMBL" id="MFB0836299.1"/>
    </source>
</evidence>
<dbReference type="Proteomes" id="UP001575652">
    <property type="component" value="Unassembled WGS sequence"/>
</dbReference>
<evidence type="ECO:0000313" key="2">
    <source>
        <dbReference type="Proteomes" id="UP001575652"/>
    </source>
</evidence>
<organism evidence="1 2">
    <name type="scientific">Arthrobacter halodurans</name>
    <dbReference type="NCBI Taxonomy" id="516699"/>
    <lineage>
        <taxon>Bacteria</taxon>
        <taxon>Bacillati</taxon>
        <taxon>Actinomycetota</taxon>
        <taxon>Actinomycetes</taxon>
        <taxon>Micrococcales</taxon>
        <taxon>Micrococcaceae</taxon>
        <taxon>Arthrobacter</taxon>
    </lineage>
</organism>